<sequence>MELRQLRYFLVVADELHFGRAAERLHITQPPLTVAVRKLERELGVQLFDRTTRRVTLTAAGQAFKERIQAAVSDIDDAAGDVADVAAGKSGKIRVGFVSSASYTTVPEAIRAFRQQCPRIDLVLNPLTSGEQIEQLLDGNLDLGLIRDPGDIPGLNLELLSTEDLVVVLPDTHHLAAAKEIRPQDLEGEPMILFPYRLMPGYVTRVLRLFDALRTPPIVVQQAIHQETVLGLVAAGLGISVLPESVQRFQMPGVTTRRFAGRPQTELHMAHVFGHSPAVDDFILCLKGEIPT</sequence>
<evidence type="ECO:0000313" key="6">
    <source>
        <dbReference type="EMBL" id="QHK18923.1"/>
    </source>
</evidence>
<dbReference type="PANTHER" id="PTHR30346">
    <property type="entry name" value="TRANSCRIPTIONAL DUAL REGULATOR HCAR-RELATED"/>
    <property type="match status" value="1"/>
</dbReference>
<dbReference type="Pfam" id="PF00126">
    <property type="entry name" value="HTH_1"/>
    <property type="match status" value="1"/>
</dbReference>
<evidence type="ECO:0000256" key="3">
    <source>
        <dbReference type="ARBA" id="ARBA00023125"/>
    </source>
</evidence>
<evidence type="ECO:0000313" key="7">
    <source>
        <dbReference type="Proteomes" id="UP000464186"/>
    </source>
</evidence>
<dbReference type="EMBL" id="CP047898">
    <property type="protein sequence ID" value="QHK18923.1"/>
    <property type="molecule type" value="Genomic_DNA"/>
</dbReference>
<feature type="domain" description="HTH lysR-type" evidence="5">
    <location>
        <begin position="1"/>
        <end position="58"/>
    </location>
</feature>
<proteinExistence type="inferred from homology"/>
<dbReference type="PROSITE" id="PS50931">
    <property type="entry name" value="HTH_LYSR"/>
    <property type="match status" value="1"/>
</dbReference>
<dbReference type="PANTHER" id="PTHR30346:SF0">
    <property type="entry name" value="HCA OPERON TRANSCRIPTIONAL ACTIVATOR HCAR"/>
    <property type="match status" value="1"/>
</dbReference>
<dbReference type="Gene3D" id="3.40.190.10">
    <property type="entry name" value="Periplasmic binding protein-like II"/>
    <property type="match status" value="2"/>
</dbReference>
<dbReference type="Proteomes" id="UP000464186">
    <property type="component" value="Chromosome"/>
</dbReference>
<dbReference type="PRINTS" id="PR00039">
    <property type="entry name" value="HTHLYSR"/>
</dbReference>
<dbReference type="Pfam" id="PF03466">
    <property type="entry name" value="LysR_substrate"/>
    <property type="match status" value="1"/>
</dbReference>
<dbReference type="SUPFAM" id="SSF53850">
    <property type="entry name" value="Periplasmic binding protein-like II"/>
    <property type="match status" value="1"/>
</dbReference>
<dbReference type="InterPro" id="IPR005119">
    <property type="entry name" value="LysR_subst-bd"/>
</dbReference>
<dbReference type="KEGG" id="psey:GU243_03160"/>
<keyword evidence="3" id="KW-0238">DNA-binding</keyword>
<gene>
    <name evidence="6" type="ORF">GU243_03160</name>
</gene>
<dbReference type="GO" id="GO:0003700">
    <property type="term" value="F:DNA-binding transcription factor activity"/>
    <property type="evidence" value="ECO:0007669"/>
    <property type="project" value="InterPro"/>
</dbReference>
<name>A0A6P1NIH4_9MICC</name>
<dbReference type="SUPFAM" id="SSF46785">
    <property type="entry name" value="Winged helix' DNA-binding domain"/>
    <property type="match status" value="1"/>
</dbReference>
<accession>A0A6P1NIH4</accession>
<dbReference type="InterPro" id="IPR036388">
    <property type="entry name" value="WH-like_DNA-bd_sf"/>
</dbReference>
<dbReference type="InterPro" id="IPR000847">
    <property type="entry name" value="LysR_HTH_N"/>
</dbReference>
<keyword evidence="2" id="KW-0805">Transcription regulation</keyword>
<organism evidence="6 7">
    <name type="scientific">Pseudarthrobacter psychrotolerans</name>
    <dbReference type="NCBI Taxonomy" id="2697569"/>
    <lineage>
        <taxon>Bacteria</taxon>
        <taxon>Bacillati</taxon>
        <taxon>Actinomycetota</taxon>
        <taxon>Actinomycetes</taxon>
        <taxon>Micrococcales</taxon>
        <taxon>Micrococcaceae</taxon>
        <taxon>Pseudarthrobacter</taxon>
    </lineage>
</organism>
<keyword evidence="7" id="KW-1185">Reference proteome</keyword>
<dbReference type="Gene3D" id="1.10.10.10">
    <property type="entry name" value="Winged helix-like DNA-binding domain superfamily/Winged helix DNA-binding domain"/>
    <property type="match status" value="1"/>
</dbReference>
<dbReference type="FunFam" id="1.10.10.10:FF:000001">
    <property type="entry name" value="LysR family transcriptional regulator"/>
    <property type="match status" value="1"/>
</dbReference>
<comment type="similarity">
    <text evidence="1">Belongs to the LysR transcriptional regulatory family.</text>
</comment>
<dbReference type="GO" id="GO:0032993">
    <property type="term" value="C:protein-DNA complex"/>
    <property type="evidence" value="ECO:0007669"/>
    <property type="project" value="TreeGrafter"/>
</dbReference>
<keyword evidence="4" id="KW-0804">Transcription</keyword>
<evidence type="ECO:0000256" key="1">
    <source>
        <dbReference type="ARBA" id="ARBA00009437"/>
    </source>
</evidence>
<dbReference type="GO" id="GO:0003677">
    <property type="term" value="F:DNA binding"/>
    <property type="evidence" value="ECO:0007669"/>
    <property type="project" value="UniProtKB-KW"/>
</dbReference>
<dbReference type="CDD" id="cd08414">
    <property type="entry name" value="PBP2_LTTR_aromatics_like"/>
    <property type="match status" value="1"/>
</dbReference>
<evidence type="ECO:0000256" key="2">
    <source>
        <dbReference type="ARBA" id="ARBA00023015"/>
    </source>
</evidence>
<evidence type="ECO:0000259" key="5">
    <source>
        <dbReference type="PROSITE" id="PS50931"/>
    </source>
</evidence>
<dbReference type="InterPro" id="IPR036390">
    <property type="entry name" value="WH_DNA-bd_sf"/>
</dbReference>
<reference evidence="6 7" key="1">
    <citation type="submission" date="2020-01" db="EMBL/GenBank/DDBJ databases">
        <title>Pseudarthrobacter psychrotolerans sp. nov., isolated from antarctic soil.</title>
        <authorList>
            <person name="Shin Y."/>
            <person name="Park W."/>
        </authorList>
    </citation>
    <scope>NUCLEOTIDE SEQUENCE [LARGE SCALE GENOMIC DNA]</scope>
    <source>
        <strain evidence="6 7">YJ56</strain>
    </source>
</reference>
<protein>
    <submittedName>
        <fullName evidence="6">LysR family transcriptional regulator</fullName>
    </submittedName>
</protein>
<dbReference type="AlphaFoldDB" id="A0A6P1NIH4"/>
<evidence type="ECO:0000256" key="4">
    <source>
        <dbReference type="ARBA" id="ARBA00023163"/>
    </source>
</evidence>